<dbReference type="Pfam" id="PF07885">
    <property type="entry name" value="Ion_trans_2"/>
    <property type="match status" value="1"/>
</dbReference>
<keyword evidence="5" id="KW-0406">Ion transport</keyword>
<comment type="caution">
    <text evidence="10">The sequence shown here is derived from an EMBL/GenBank/DDBJ whole genome shotgun (WGS) entry which is preliminary data.</text>
</comment>
<evidence type="ECO:0000256" key="4">
    <source>
        <dbReference type="ARBA" id="ARBA00022989"/>
    </source>
</evidence>
<name>A0ABS5V380_9GAMM</name>
<dbReference type="PANTHER" id="PTHR11537:SF254">
    <property type="entry name" value="POTASSIUM VOLTAGE-GATED CHANNEL PROTEIN SHAB"/>
    <property type="match status" value="1"/>
</dbReference>
<feature type="transmembrane region" description="Helical" evidence="8">
    <location>
        <begin position="42"/>
        <end position="58"/>
    </location>
</feature>
<keyword evidence="6 8" id="KW-0472">Membrane</keyword>
<feature type="domain" description="Potassium channel" evidence="9">
    <location>
        <begin position="21"/>
        <end position="88"/>
    </location>
</feature>
<evidence type="ECO:0000256" key="8">
    <source>
        <dbReference type="SAM" id="Phobius"/>
    </source>
</evidence>
<dbReference type="PANTHER" id="PTHR11537">
    <property type="entry name" value="VOLTAGE-GATED POTASSIUM CHANNEL"/>
    <property type="match status" value="1"/>
</dbReference>
<evidence type="ECO:0000256" key="6">
    <source>
        <dbReference type="ARBA" id="ARBA00023136"/>
    </source>
</evidence>
<dbReference type="Proteomes" id="UP001195903">
    <property type="component" value="Unassembled WGS sequence"/>
</dbReference>
<keyword evidence="11" id="KW-1185">Reference proteome</keyword>
<organism evidence="10 11">
    <name type="scientific">Shewanella jiangmenensis</name>
    <dbReference type="NCBI Taxonomy" id="2837387"/>
    <lineage>
        <taxon>Bacteria</taxon>
        <taxon>Pseudomonadati</taxon>
        <taxon>Pseudomonadota</taxon>
        <taxon>Gammaproteobacteria</taxon>
        <taxon>Alteromonadales</taxon>
        <taxon>Shewanellaceae</taxon>
        <taxon>Shewanella</taxon>
    </lineage>
</organism>
<protein>
    <recommendedName>
        <fullName evidence="9">Potassium channel domain-containing protein</fullName>
    </recommendedName>
</protein>
<reference evidence="10 11" key="1">
    <citation type="submission" date="2021-05" db="EMBL/GenBank/DDBJ databases">
        <title>Shewanella sp. JM162201.</title>
        <authorList>
            <person name="Xu S."/>
            <person name="Li A."/>
        </authorList>
    </citation>
    <scope>NUCLEOTIDE SEQUENCE [LARGE SCALE GENOMIC DNA]</scope>
    <source>
        <strain evidence="10 11">JM162201</strain>
    </source>
</reference>
<dbReference type="SUPFAM" id="SSF81324">
    <property type="entry name" value="Voltage-gated potassium channels"/>
    <property type="match status" value="1"/>
</dbReference>
<evidence type="ECO:0000313" key="11">
    <source>
        <dbReference type="Proteomes" id="UP001195903"/>
    </source>
</evidence>
<feature type="transmembrane region" description="Helical" evidence="8">
    <location>
        <begin position="70"/>
        <end position="93"/>
    </location>
</feature>
<gene>
    <name evidence="10" type="ORF">KJI95_07550</name>
</gene>
<evidence type="ECO:0000313" key="10">
    <source>
        <dbReference type="EMBL" id="MBT1444380.1"/>
    </source>
</evidence>
<keyword evidence="2" id="KW-0813">Transport</keyword>
<sequence>MLKKSLIYIANRLWLIMTIYLFSLLLAAVGFSLLEQKTFTEGLWWAVVTALTIGYGDLTPMTTEGRIMGVVFGHFWIFMVIPMIVANIIIHLVEDQHLFTDDEQQELMASLKRIEDKLAQQDK</sequence>
<proteinExistence type="predicted"/>
<dbReference type="EMBL" id="JAHEPS010000002">
    <property type="protein sequence ID" value="MBT1444380.1"/>
    <property type="molecule type" value="Genomic_DNA"/>
</dbReference>
<evidence type="ECO:0000259" key="9">
    <source>
        <dbReference type="Pfam" id="PF07885"/>
    </source>
</evidence>
<dbReference type="InterPro" id="IPR013099">
    <property type="entry name" value="K_chnl_dom"/>
</dbReference>
<evidence type="ECO:0000256" key="2">
    <source>
        <dbReference type="ARBA" id="ARBA00022448"/>
    </source>
</evidence>
<keyword evidence="7" id="KW-0407">Ion channel</keyword>
<evidence type="ECO:0000256" key="1">
    <source>
        <dbReference type="ARBA" id="ARBA00004141"/>
    </source>
</evidence>
<evidence type="ECO:0000256" key="3">
    <source>
        <dbReference type="ARBA" id="ARBA00022692"/>
    </source>
</evidence>
<accession>A0ABS5V380</accession>
<dbReference type="RefSeq" id="WP_214506571.1">
    <property type="nucleotide sequence ID" value="NZ_JAHEPS010000002.1"/>
</dbReference>
<comment type="subcellular location">
    <subcellularLocation>
        <location evidence="1">Membrane</location>
        <topology evidence="1">Multi-pass membrane protein</topology>
    </subcellularLocation>
</comment>
<keyword evidence="4 8" id="KW-1133">Transmembrane helix</keyword>
<dbReference type="InterPro" id="IPR028325">
    <property type="entry name" value="VG_K_chnl"/>
</dbReference>
<keyword evidence="3 8" id="KW-0812">Transmembrane</keyword>
<dbReference type="Gene3D" id="1.10.287.70">
    <property type="match status" value="1"/>
</dbReference>
<evidence type="ECO:0000256" key="5">
    <source>
        <dbReference type="ARBA" id="ARBA00023065"/>
    </source>
</evidence>
<feature type="transmembrane region" description="Helical" evidence="8">
    <location>
        <begin position="12"/>
        <end position="30"/>
    </location>
</feature>
<evidence type="ECO:0000256" key="7">
    <source>
        <dbReference type="ARBA" id="ARBA00023303"/>
    </source>
</evidence>